<feature type="domain" description="Tyr recombinase" evidence="3">
    <location>
        <begin position="114"/>
        <end position="322"/>
    </location>
</feature>
<dbReference type="Pfam" id="PF00589">
    <property type="entry name" value="Phage_integrase"/>
    <property type="match status" value="1"/>
</dbReference>
<dbReference type="Gene3D" id="1.10.150.130">
    <property type="match status" value="1"/>
</dbReference>
<dbReference type="SUPFAM" id="SSF47823">
    <property type="entry name" value="lambda integrase-like, N-terminal domain"/>
    <property type="match status" value="1"/>
</dbReference>
<accession>A0A913YX67</accession>
<protein>
    <recommendedName>
        <fullName evidence="3">Tyr recombinase domain-containing protein</fullName>
    </recommendedName>
</protein>
<dbReference type="PANTHER" id="PTHR35617">
    <property type="entry name" value="PHAGE_INTEGRASE DOMAIN-CONTAINING PROTEIN"/>
    <property type="match status" value="1"/>
</dbReference>
<evidence type="ECO:0000259" key="3">
    <source>
        <dbReference type="PROSITE" id="PS51898"/>
    </source>
</evidence>
<dbReference type="EnsemblMetazoa" id="XM_038188204.1">
    <property type="protein sequence ID" value="XP_038044132.1"/>
    <property type="gene ID" value="LOC119718784"/>
</dbReference>
<dbReference type="InterPro" id="IPR011010">
    <property type="entry name" value="DNA_brk_join_enz"/>
</dbReference>
<dbReference type="SUPFAM" id="SSF56349">
    <property type="entry name" value="DNA breaking-rejoining enzymes"/>
    <property type="match status" value="1"/>
</dbReference>
<proteinExistence type="predicted"/>
<name>A0A913YX67_PATMI</name>
<keyword evidence="1" id="KW-0238">DNA-binding</keyword>
<sequence>MPFVWENLQRQGISQDAADIIIASWRPATKKSYRSAIQKWILFCARGQINPVRAPVTVVLDCLTEEFHKGNSYSSVNTLRSAISAIVAPIDVSPIGSHPLVKRFMTGVFNLRPAMPRYNFTWDVNIVFKYLKELGPGEKLPLKRLTMKLVMLIALISGQRCQTLSLLDLDQVNVTRSNVTFVVTKLTKTSRVGSKPISVVVSEYPHDEHLCVMKTLREYLIKTRTFRGRERSLFLSYTSPHKRVGSETISRWIKMTLQDAGIDIGRFKAHSTRSAACSAALQRGVPLDVIMTTAQWARSSTFAKFYNKTIVPASQKFADAVLSCEAK</sequence>
<dbReference type="Gene3D" id="1.10.443.10">
    <property type="entry name" value="Intergrase catalytic core"/>
    <property type="match status" value="1"/>
</dbReference>
<evidence type="ECO:0000313" key="5">
    <source>
        <dbReference type="Proteomes" id="UP000887568"/>
    </source>
</evidence>
<evidence type="ECO:0000256" key="2">
    <source>
        <dbReference type="ARBA" id="ARBA00023172"/>
    </source>
</evidence>
<dbReference type="Proteomes" id="UP000887568">
    <property type="component" value="Unplaced"/>
</dbReference>
<dbReference type="OMA" id="CANPSHD"/>
<dbReference type="EnsemblMetazoa" id="XM_038188205.1">
    <property type="protein sequence ID" value="XP_038044133.1"/>
    <property type="gene ID" value="LOC119718784"/>
</dbReference>
<dbReference type="RefSeq" id="XP_038044133.1">
    <property type="nucleotide sequence ID" value="XM_038188205.1"/>
</dbReference>
<dbReference type="AlphaFoldDB" id="A0A913YX67"/>
<dbReference type="RefSeq" id="XP_038044132.1">
    <property type="nucleotide sequence ID" value="XM_038188204.1"/>
</dbReference>
<dbReference type="PANTHER" id="PTHR35617:SF3">
    <property type="entry name" value="CORE-BINDING (CB) DOMAIN-CONTAINING PROTEIN"/>
    <property type="match status" value="1"/>
</dbReference>
<dbReference type="GeneID" id="119718784"/>
<dbReference type="GO" id="GO:0015074">
    <property type="term" value="P:DNA integration"/>
    <property type="evidence" value="ECO:0007669"/>
    <property type="project" value="InterPro"/>
</dbReference>
<dbReference type="InterPro" id="IPR010998">
    <property type="entry name" value="Integrase_recombinase_N"/>
</dbReference>
<keyword evidence="5" id="KW-1185">Reference proteome</keyword>
<dbReference type="InterPro" id="IPR002104">
    <property type="entry name" value="Integrase_catalytic"/>
</dbReference>
<organism evidence="4 5">
    <name type="scientific">Patiria miniata</name>
    <name type="common">Bat star</name>
    <name type="synonym">Asterina miniata</name>
    <dbReference type="NCBI Taxonomy" id="46514"/>
    <lineage>
        <taxon>Eukaryota</taxon>
        <taxon>Metazoa</taxon>
        <taxon>Echinodermata</taxon>
        <taxon>Eleutherozoa</taxon>
        <taxon>Asterozoa</taxon>
        <taxon>Asteroidea</taxon>
        <taxon>Valvatacea</taxon>
        <taxon>Valvatida</taxon>
        <taxon>Asterinidae</taxon>
        <taxon>Patiria</taxon>
    </lineage>
</organism>
<dbReference type="GO" id="GO:0003677">
    <property type="term" value="F:DNA binding"/>
    <property type="evidence" value="ECO:0007669"/>
    <property type="project" value="UniProtKB-KW"/>
</dbReference>
<reference evidence="4" key="1">
    <citation type="submission" date="2022-11" db="UniProtKB">
        <authorList>
            <consortium name="EnsemblMetazoa"/>
        </authorList>
    </citation>
    <scope>IDENTIFICATION</scope>
</reference>
<dbReference type="InterPro" id="IPR013762">
    <property type="entry name" value="Integrase-like_cat_sf"/>
</dbReference>
<keyword evidence="2" id="KW-0233">DNA recombination</keyword>
<dbReference type="PROSITE" id="PS51898">
    <property type="entry name" value="TYR_RECOMBINASE"/>
    <property type="match status" value="1"/>
</dbReference>
<dbReference type="GO" id="GO:0006310">
    <property type="term" value="P:DNA recombination"/>
    <property type="evidence" value="ECO:0007669"/>
    <property type="project" value="UniProtKB-KW"/>
</dbReference>
<dbReference type="OrthoDB" id="10064229at2759"/>
<evidence type="ECO:0000313" key="4">
    <source>
        <dbReference type="EnsemblMetazoa" id="XP_038044133.1"/>
    </source>
</evidence>
<evidence type="ECO:0000256" key="1">
    <source>
        <dbReference type="ARBA" id="ARBA00023125"/>
    </source>
</evidence>